<evidence type="ECO:0000313" key="2">
    <source>
        <dbReference type="EMBL" id="KAE8344355.1"/>
    </source>
</evidence>
<sequence>MRALSRLPHLSLAYAQGQDPLTAGDQAANDRLRESEYNGICANPSDAEVQLVEGISSIAACALAFGEIEGCKGRFWEKRDVTCWWSDYDHVADLNTGTADVCTNATGHVYLVGRKESLESCNKAKQECLEEAKGLRKEISNLQEELNTLRRTWGKMLIYPQKRITSSKYWPTVEPSRNGQGYY</sequence>
<dbReference type="EMBL" id="ML737124">
    <property type="protein sequence ID" value="KAE8344355.1"/>
    <property type="molecule type" value="Genomic_DNA"/>
</dbReference>
<keyword evidence="4" id="KW-1185">Reference proteome</keyword>
<reference evidence="3 4" key="1">
    <citation type="submission" date="2017-05" db="EMBL/GenBank/DDBJ databases">
        <title>Genome sequence for an aflatoxigenic pathogen of Argentinian peanut, Aspergillus arachidicola.</title>
        <authorList>
            <person name="Moore G."/>
            <person name="Beltz S.B."/>
            <person name="Mack B.M."/>
        </authorList>
    </citation>
    <scope>NUCLEOTIDE SEQUENCE [LARGE SCALE GENOMIC DNA]</scope>
    <source>
        <strain evidence="3 4">CBS 117610</strain>
    </source>
</reference>
<name>A0A2G7GBA1_9EURO</name>
<evidence type="ECO:0000313" key="4">
    <source>
        <dbReference type="Proteomes" id="UP000231358"/>
    </source>
</evidence>
<evidence type="ECO:0000256" key="1">
    <source>
        <dbReference type="SAM" id="Coils"/>
    </source>
</evidence>
<organism evidence="3 4">
    <name type="scientific">Aspergillus arachidicola</name>
    <dbReference type="NCBI Taxonomy" id="656916"/>
    <lineage>
        <taxon>Eukaryota</taxon>
        <taxon>Fungi</taxon>
        <taxon>Dikarya</taxon>
        <taxon>Ascomycota</taxon>
        <taxon>Pezizomycotina</taxon>
        <taxon>Eurotiomycetes</taxon>
        <taxon>Eurotiomycetidae</taxon>
        <taxon>Eurotiales</taxon>
        <taxon>Aspergillaceae</taxon>
        <taxon>Aspergillus</taxon>
        <taxon>Aspergillus subgen. Circumdati</taxon>
    </lineage>
</organism>
<dbReference type="EMBL" id="NEXV01000020">
    <property type="protein sequence ID" value="PIG90097.1"/>
    <property type="molecule type" value="Genomic_DNA"/>
</dbReference>
<proteinExistence type="predicted"/>
<dbReference type="Proteomes" id="UP000231358">
    <property type="component" value="Unassembled WGS sequence"/>
</dbReference>
<gene>
    <name evidence="3" type="ORF">AARAC_001890</name>
    <name evidence="2" type="ORF">BDV24DRAFT_160498</name>
</gene>
<dbReference type="AlphaFoldDB" id="A0A2G7GBA1"/>
<protein>
    <submittedName>
        <fullName evidence="3">Uncharacterized protein</fullName>
    </submittedName>
</protein>
<dbReference type="OrthoDB" id="10483043at2759"/>
<reference evidence="2" key="2">
    <citation type="submission" date="2019-04" db="EMBL/GenBank/DDBJ databases">
        <title>Friends and foes A comparative genomics study of 23 Aspergillus species from section Flavi.</title>
        <authorList>
            <consortium name="DOE Joint Genome Institute"/>
            <person name="Kjaerbolling I."/>
            <person name="Vesth T."/>
            <person name="Frisvad J.C."/>
            <person name="Nybo J.L."/>
            <person name="Theobald S."/>
            <person name="Kildgaard S."/>
            <person name="Isbrandt T."/>
            <person name="Kuo A."/>
            <person name="Sato A."/>
            <person name="Lyhne E.K."/>
            <person name="Kogle M.E."/>
            <person name="Wiebenga A."/>
            <person name="Kun R.S."/>
            <person name="Lubbers R.J."/>
            <person name="Makela M.R."/>
            <person name="Barry K."/>
            <person name="Chovatia M."/>
            <person name="Clum A."/>
            <person name="Daum C."/>
            <person name="Haridas S."/>
            <person name="He G."/>
            <person name="LaButti K."/>
            <person name="Lipzen A."/>
            <person name="Mondo S."/>
            <person name="Riley R."/>
            <person name="Salamov A."/>
            <person name="Simmons B.A."/>
            <person name="Magnuson J.K."/>
            <person name="Henrissat B."/>
            <person name="Mortensen U.H."/>
            <person name="Larsen T.O."/>
            <person name="Devries R.P."/>
            <person name="Grigoriev I.V."/>
            <person name="Machida M."/>
            <person name="Baker S.E."/>
            <person name="Andersen M.R."/>
        </authorList>
    </citation>
    <scope>NUCLEOTIDE SEQUENCE</scope>
    <source>
        <strain evidence="2">CBS 117612</strain>
    </source>
</reference>
<keyword evidence="1" id="KW-0175">Coiled coil</keyword>
<evidence type="ECO:0000313" key="3">
    <source>
        <dbReference type="EMBL" id="PIG90097.1"/>
    </source>
</evidence>
<dbReference type="Proteomes" id="UP000325558">
    <property type="component" value="Unassembled WGS sequence"/>
</dbReference>
<accession>A0A2G7GBA1</accession>
<feature type="coiled-coil region" evidence="1">
    <location>
        <begin position="118"/>
        <end position="152"/>
    </location>
</feature>